<keyword evidence="1" id="KW-0378">Hydrolase</keyword>
<dbReference type="GO" id="GO:0016788">
    <property type="term" value="F:hydrolase activity, acting on ester bonds"/>
    <property type="evidence" value="ECO:0007669"/>
    <property type="project" value="UniProtKB-ARBA"/>
</dbReference>
<dbReference type="EMBL" id="JAAGAB010000003">
    <property type="protein sequence ID" value="NDV01849.1"/>
    <property type="molecule type" value="Genomic_DNA"/>
</dbReference>
<gene>
    <name evidence="3" type="ORF">GZA08_12830</name>
</gene>
<evidence type="ECO:0000256" key="1">
    <source>
        <dbReference type="ARBA" id="ARBA00022801"/>
    </source>
</evidence>
<evidence type="ECO:0000259" key="2">
    <source>
        <dbReference type="Pfam" id="PF03629"/>
    </source>
</evidence>
<dbReference type="SUPFAM" id="SSF52266">
    <property type="entry name" value="SGNH hydrolase"/>
    <property type="match status" value="1"/>
</dbReference>
<keyword evidence="4" id="KW-1185">Reference proteome</keyword>
<dbReference type="AlphaFoldDB" id="A0A6B2JZ11"/>
<dbReference type="RefSeq" id="WP_163894265.1">
    <property type="nucleotide sequence ID" value="NZ_JAAFYS010000003.1"/>
</dbReference>
<accession>A0A6B2JZ11</accession>
<protein>
    <submittedName>
        <fullName evidence="3">Sialate O-acetylesterase</fullName>
    </submittedName>
</protein>
<dbReference type="Proteomes" id="UP000474757">
    <property type="component" value="Unassembled WGS sequence"/>
</dbReference>
<dbReference type="Pfam" id="PF03629">
    <property type="entry name" value="SASA"/>
    <property type="match status" value="1"/>
</dbReference>
<dbReference type="SUPFAM" id="SSF49785">
    <property type="entry name" value="Galactose-binding domain-like"/>
    <property type="match status" value="1"/>
</dbReference>
<reference evidence="3 4" key="1">
    <citation type="submission" date="2020-02" db="EMBL/GenBank/DDBJ databases">
        <title>Pseudoroseicyclus tamarix, sp. nov., isolated from offshore sediment of a Tamarix chinensis forest.</title>
        <authorList>
            <person name="Gai Y."/>
        </authorList>
    </citation>
    <scope>NUCLEOTIDE SEQUENCE [LARGE SCALE GENOMIC DNA]</scope>
    <source>
        <strain evidence="3 4">CLL3-39</strain>
    </source>
</reference>
<evidence type="ECO:0000313" key="3">
    <source>
        <dbReference type="EMBL" id="NDV01849.1"/>
    </source>
</evidence>
<feature type="domain" description="Sialate O-acetylesterase" evidence="2">
    <location>
        <begin position="381"/>
        <end position="626"/>
    </location>
</feature>
<proteinExistence type="predicted"/>
<dbReference type="Gene3D" id="2.60.120.260">
    <property type="entry name" value="Galactose-binding domain-like"/>
    <property type="match status" value="1"/>
</dbReference>
<comment type="caution">
    <text evidence="3">The sequence shown here is derived from an EMBL/GenBank/DDBJ whole genome shotgun (WGS) entry which is preliminary data.</text>
</comment>
<organism evidence="3 4">
    <name type="scientific">Pseudoroseicyclus tamaricis</name>
    <dbReference type="NCBI Taxonomy" id="2705421"/>
    <lineage>
        <taxon>Bacteria</taxon>
        <taxon>Pseudomonadati</taxon>
        <taxon>Pseudomonadota</taxon>
        <taxon>Alphaproteobacteria</taxon>
        <taxon>Rhodobacterales</taxon>
        <taxon>Paracoccaceae</taxon>
        <taxon>Pseudoroseicyclus</taxon>
    </lineage>
</organism>
<dbReference type="Gene3D" id="3.40.50.1110">
    <property type="entry name" value="SGNH hydrolase"/>
    <property type="match status" value="1"/>
</dbReference>
<dbReference type="InterPro" id="IPR008979">
    <property type="entry name" value="Galactose-bd-like_sf"/>
</dbReference>
<sequence>MIGPSVGLGAQARPRAIPATFYAFDRPELMFQDAEETVPVTADGDPVAVVLARSGPRPVELPVVNGSFDSDLAGWTIANGNGVWVDGRARVARTSTTASICQAVSLQAGLRYRFGAEATWIGGSDCTAALVLRTGADWTSANLGHVALAPAASGTLELDYTPTQDEVVHLHLSVTSASGAVEFDDITLTADPRRRLVTAAPERRPLWRTDGRRHWLEFDGQDDCLEASGPAPGLAGYAGGIWASYRPLTTDGGFVWCAGSQTEVATSLTAASTGDAVRLGGGAATVMDAGLHDKHALALWDRTASTGRVGRRGKGVAAALGEESADGPLAIGARLATAPDSPLAMRLYGLAVAEAPVDAAAREQVTAAVSALGRPDVPRRLHVLLVGGQSNADGRVAVADGPAWLQGSLVPGVRAWTGERLEETYWLTPAEGTGASYVTTGASGCFGFADVAAKGLAEASGVDLAICRVTEGGTAVDPGANPRGSWHADDAAIPAGTPKLLAALEARYAALAAWATARGVELVPVALLWHQGEASAASSGAVFRAQTEAVFARVRAFTGQGALPVISGTISHASAQYTVAIEAAMQAIDAADPDAHYRDNSALTLFDGLHFDAASAETFGEWAATRLAARL</sequence>
<dbReference type="InterPro" id="IPR036514">
    <property type="entry name" value="SGNH_hydro_sf"/>
</dbReference>
<evidence type="ECO:0000313" key="4">
    <source>
        <dbReference type="Proteomes" id="UP000474757"/>
    </source>
</evidence>
<dbReference type="InterPro" id="IPR005181">
    <property type="entry name" value="SASA"/>
</dbReference>
<name>A0A6B2JZ11_9RHOB</name>